<dbReference type="KEGG" id="rhg:EXZ61_11290"/>
<dbReference type="Proteomes" id="UP000317365">
    <property type="component" value="Chromosome"/>
</dbReference>
<keyword evidence="2" id="KW-1185">Reference proteome</keyword>
<organism evidence="1 2">
    <name type="scientific">Rhodoferax aquaticus</name>
    <dbReference type="NCBI Taxonomy" id="2527691"/>
    <lineage>
        <taxon>Bacteria</taxon>
        <taxon>Pseudomonadati</taxon>
        <taxon>Pseudomonadota</taxon>
        <taxon>Betaproteobacteria</taxon>
        <taxon>Burkholderiales</taxon>
        <taxon>Comamonadaceae</taxon>
        <taxon>Rhodoferax</taxon>
    </lineage>
</organism>
<accession>A0A515EQ01</accession>
<proteinExistence type="predicted"/>
<protein>
    <submittedName>
        <fullName evidence="1">Uncharacterized protein</fullName>
    </submittedName>
</protein>
<evidence type="ECO:0000313" key="2">
    <source>
        <dbReference type="Proteomes" id="UP000317365"/>
    </source>
</evidence>
<dbReference type="RefSeq" id="WP_142811865.1">
    <property type="nucleotide sequence ID" value="NZ_CP036282.1"/>
</dbReference>
<name>A0A515EQ01_9BURK</name>
<evidence type="ECO:0000313" key="1">
    <source>
        <dbReference type="EMBL" id="QDL54705.1"/>
    </source>
</evidence>
<gene>
    <name evidence="1" type="ORF">EXZ61_11290</name>
</gene>
<dbReference type="AlphaFoldDB" id="A0A515EQ01"/>
<sequence length="77" mass="8301">MTKLHWQALSTAQLSALLNQNALVSSSEVDGATIYHLQGERAQGDEQIAVALPNGRVIVVGPAPNDAPRRRRIEVSN</sequence>
<reference evidence="2" key="2">
    <citation type="journal article" date="2020" name="Int. J. Syst. Evol. Microbiol.">
        <title>Genomic insights into a novel species Rhodoferax aquaticus sp. nov., isolated from freshwater.</title>
        <authorList>
            <person name="Li T."/>
            <person name="Zhuo Y."/>
            <person name="Jin C.Z."/>
            <person name="Wu X."/>
            <person name="Ko S.R."/>
            <person name="Jin F.J."/>
            <person name="Ahn C.Y."/>
            <person name="Oh H.M."/>
            <person name="Lee H.G."/>
            <person name="Jin L."/>
        </authorList>
    </citation>
    <scope>NUCLEOTIDE SEQUENCE [LARGE SCALE GENOMIC DNA]</scope>
    <source>
        <strain evidence="2">Gr-4</strain>
    </source>
</reference>
<dbReference type="EMBL" id="CP036282">
    <property type="protein sequence ID" value="QDL54705.1"/>
    <property type="molecule type" value="Genomic_DNA"/>
</dbReference>
<reference evidence="2" key="1">
    <citation type="submission" date="2019-02" db="EMBL/GenBank/DDBJ databases">
        <title>Complete genome sequence of Rhodoferax sp. Gr-4.</title>
        <authorList>
            <person name="Jin L."/>
        </authorList>
    </citation>
    <scope>NUCLEOTIDE SEQUENCE [LARGE SCALE GENOMIC DNA]</scope>
    <source>
        <strain evidence="2">Gr-4</strain>
    </source>
</reference>